<evidence type="ECO:0000259" key="2">
    <source>
        <dbReference type="Pfam" id="PF07589"/>
    </source>
</evidence>
<feature type="domain" description="Ice-binding protein C-terminal" evidence="2">
    <location>
        <begin position="251"/>
        <end position="272"/>
    </location>
</feature>
<sequence length="282" mass="30100">MLRTLAIIAAITASANATATSTSIDWDLQSSNIISDGTWVAGSNSSTWKDAESIALTSDGVEVVITGWSDSEGDTSASNSKEYYDQIVEQGDLYYWGDSNGWGVVNGDESSNSVPDHSIDNYSSSLMYSDQDMVLLSFSEAVSLEGISVGWYSDGQNNILDVGAVAISSQDVANMSNGTSTWDDIYSEVDMSTISKQGSSNYYALDSDAGSSTFWLVGLYNEMENCDYDAFKLMGVTAKTSNGGGGTPPVDVPEPSSIAIFALGLAFIVRQKKLSSKFKLNF</sequence>
<comment type="caution">
    <text evidence="3">The sequence shown here is derived from an EMBL/GenBank/DDBJ whole genome shotgun (WGS) entry which is preliminary data.</text>
</comment>
<dbReference type="InterPro" id="IPR049672">
    <property type="entry name" value="Xrt_dep_XDP1"/>
</dbReference>
<dbReference type="InterPro" id="IPR013424">
    <property type="entry name" value="Ice-binding_C"/>
</dbReference>
<proteinExistence type="predicted"/>
<dbReference type="NCBIfam" id="TIGR02595">
    <property type="entry name" value="PEP_CTERM"/>
    <property type="match status" value="1"/>
</dbReference>
<feature type="chain" id="PRO_5046626144" evidence="1">
    <location>
        <begin position="20"/>
        <end position="282"/>
    </location>
</feature>
<evidence type="ECO:0000256" key="1">
    <source>
        <dbReference type="SAM" id="SignalP"/>
    </source>
</evidence>
<dbReference type="Pfam" id="PF07589">
    <property type="entry name" value="PEP-CTERM"/>
    <property type="match status" value="1"/>
</dbReference>
<reference evidence="3 4" key="1">
    <citation type="submission" date="2023-01" db="EMBL/GenBank/DDBJ databases">
        <title>Psychrosphaera sp. nov., isolated from marine algae.</title>
        <authorList>
            <person name="Bayburt H."/>
            <person name="Choi B.J."/>
            <person name="Kim J.M."/>
            <person name="Choi D.G."/>
            <person name="Jeon C.O."/>
        </authorList>
    </citation>
    <scope>NUCLEOTIDE SEQUENCE [LARGE SCALE GENOMIC DNA]</scope>
    <source>
        <strain evidence="3 4">G1-22</strain>
    </source>
</reference>
<organism evidence="3 4">
    <name type="scientific">Psychrosphaera algicola</name>
    <dbReference type="NCBI Taxonomy" id="3023714"/>
    <lineage>
        <taxon>Bacteria</taxon>
        <taxon>Pseudomonadati</taxon>
        <taxon>Pseudomonadota</taxon>
        <taxon>Gammaproteobacteria</taxon>
        <taxon>Alteromonadales</taxon>
        <taxon>Pseudoalteromonadaceae</taxon>
        <taxon>Psychrosphaera</taxon>
    </lineage>
</organism>
<dbReference type="Proteomes" id="UP001528411">
    <property type="component" value="Unassembled WGS sequence"/>
</dbReference>
<dbReference type="RefSeq" id="WP_272181007.1">
    <property type="nucleotide sequence ID" value="NZ_JAQOMS010000002.1"/>
</dbReference>
<accession>A0ABT5FDI8</accession>
<protein>
    <submittedName>
        <fullName evidence="3">PEP-CTERM sorting domain-containing protein</fullName>
    </submittedName>
</protein>
<keyword evidence="4" id="KW-1185">Reference proteome</keyword>
<feature type="signal peptide" evidence="1">
    <location>
        <begin position="1"/>
        <end position="19"/>
    </location>
</feature>
<name>A0ABT5FDI8_9GAMM</name>
<keyword evidence="1" id="KW-0732">Signal</keyword>
<dbReference type="EMBL" id="JAQOMS010000002">
    <property type="protein sequence ID" value="MDC2889608.1"/>
    <property type="molecule type" value="Genomic_DNA"/>
</dbReference>
<evidence type="ECO:0000313" key="3">
    <source>
        <dbReference type="EMBL" id="MDC2889608.1"/>
    </source>
</evidence>
<evidence type="ECO:0000313" key="4">
    <source>
        <dbReference type="Proteomes" id="UP001528411"/>
    </source>
</evidence>
<dbReference type="NCBIfam" id="NF041927">
    <property type="entry name" value="Xrt_dep_XDP1"/>
    <property type="match status" value="1"/>
</dbReference>
<gene>
    <name evidence="3" type="ORF">PN838_13505</name>
</gene>